<proteinExistence type="predicted"/>
<sequence length="653" mass="70627">MSNVQSYNALIDRFKAFASGHFILKTFSHGQIDTADLEKFTEYPFMHVVPSNVTYAKGTKTFSFQIVLADLPRDKDDKVEFQREVLSDLQRIAEDLVAEITNHRVLFGDLITVQNVSLEPFLEEFHNTLTGWTVSLELLVPYYWDACSIPAEWNTYFEGGSSGGESNIFNFAMSIQDTNGQVTLVNDEETPAPNYYYGTNDEGVRGWYLLTDEVGLTCATIGSCQTIIDIEAAIDDLQEEIALKANTADISAVGFSNDYDDLDNKPTIPAAQVNSDWNSTSGVSEILNKPTIPAAQVNSDWDATSGVSEILNKPTIPTSTSDLTNDGEDGVNPFITAQDLPSLTGYVPYTGATQDVDLGTHNLTADHIGLNVSPSGAGYVVGATQWNNTIGSSETLLKGGTVSLKNGVDLVARVVNKVTPNTTLTKAAYQAVRVSGAQGQRLAVELAQANNDNNSADTIGIVCETIATNQEGFIQTVGQLENINTTGSLQGETWTDGDVLYLSPTTAGRLTNIKPTGATGHIVVIGYVEYAHANNGKIYVKIMNGWELDELHNVSITTPANNDILQYQSSTSLWKNNPVTYMWTVDFLEYQSAIFIAPYACSINSVTNVQNAPTITITKNGSAYTLGTSIALGDDLVITANIASVVNLNISQL</sequence>
<gene>
    <name evidence="1" type="ORF">UFOVP533_14</name>
</gene>
<organism evidence="1">
    <name type="scientific">uncultured Caudovirales phage</name>
    <dbReference type="NCBI Taxonomy" id="2100421"/>
    <lineage>
        <taxon>Viruses</taxon>
        <taxon>Duplodnaviria</taxon>
        <taxon>Heunggongvirae</taxon>
        <taxon>Uroviricota</taxon>
        <taxon>Caudoviricetes</taxon>
        <taxon>Peduoviridae</taxon>
        <taxon>Maltschvirus</taxon>
        <taxon>Maltschvirus maltsch</taxon>
    </lineage>
</organism>
<evidence type="ECO:0000313" key="1">
    <source>
        <dbReference type="EMBL" id="CAB4148622.1"/>
    </source>
</evidence>
<name>A0A6J5MQB1_9CAUD</name>
<accession>A0A6J5MQB1</accession>
<dbReference type="EMBL" id="LR796501">
    <property type="protein sequence ID" value="CAB4148622.1"/>
    <property type="molecule type" value="Genomic_DNA"/>
</dbReference>
<protein>
    <submittedName>
        <fullName evidence="1">Uncharacterized protein</fullName>
    </submittedName>
</protein>
<reference evidence="1" key="1">
    <citation type="submission" date="2020-04" db="EMBL/GenBank/DDBJ databases">
        <authorList>
            <person name="Chiriac C."/>
            <person name="Salcher M."/>
            <person name="Ghai R."/>
            <person name="Kavagutti S V."/>
        </authorList>
    </citation>
    <scope>NUCLEOTIDE SEQUENCE</scope>
</reference>